<evidence type="ECO:0000313" key="4">
    <source>
        <dbReference type="Proteomes" id="UP000247591"/>
    </source>
</evidence>
<dbReference type="InterPro" id="IPR042171">
    <property type="entry name" value="Acyl-CoA_hotdog"/>
</dbReference>
<evidence type="ECO:0000259" key="2">
    <source>
        <dbReference type="Pfam" id="PF20789"/>
    </source>
</evidence>
<feature type="domain" description="Acyl-CoA thioesterase-like N-terminal HotDog" evidence="1">
    <location>
        <begin position="29"/>
        <end position="114"/>
    </location>
</feature>
<dbReference type="AlphaFoldDB" id="A0A318S835"/>
<reference evidence="3 4" key="1">
    <citation type="submission" date="2018-06" db="EMBL/GenBank/DDBJ databases">
        <title>Genomic Encyclopedia of Type Strains, Phase IV (KMG-IV): sequencing the most valuable type-strain genomes for metagenomic binning, comparative biology and taxonomic classification.</title>
        <authorList>
            <person name="Goeker M."/>
        </authorList>
    </citation>
    <scope>NUCLEOTIDE SEQUENCE [LARGE SCALE GENOMIC DNA]</scope>
    <source>
        <strain evidence="3 4">DSM 45521</strain>
    </source>
</reference>
<feature type="domain" description="Acyl-CoA thioesterase-like C-terminal" evidence="2">
    <location>
        <begin position="152"/>
        <end position="273"/>
    </location>
</feature>
<dbReference type="Pfam" id="PF13622">
    <property type="entry name" value="4HBT_3"/>
    <property type="match status" value="1"/>
</dbReference>
<accession>A0A318S835</accession>
<evidence type="ECO:0000259" key="1">
    <source>
        <dbReference type="Pfam" id="PF13622"/>
    </source>
</evidence>
<dbReference type="SUPFAM" id="SSF54637">
    <property type="entry name" value="Thioesterase/thiol ester dehydrase-isomerase"/>
    <property type="match status" value="1"/>
</dbReference>
<comment type="caution">
    <text evidence="3">The sequence shown here is derived from an EMBL/GenBank/DDBJ whole genome shotgun (WGS) entry which is preliminary data.</text>
</comment>
<dbReference type="InterPro" id="IPR049449">
    <property type="entry name" value="TesB_ACOT8-like_N"/>
</dbReference>
<keyword evidence="4" id="KW-1185">Reference proteome</keyword>
<organism evidence="3 4">
    <name type="scientific">Williamsia limnetica</name>
    <dbReference type="NCBI Taxonomy" id="882452"/>
    <lineage>
        <taxon>Bacteria</taxon>
        <taxon>Bacillati</taxon>
        <taxon>Actinomycetota</taxon>
        <taxon>Actinomycetes</taxon>
        <taxon>Mycobacteriales</taxon>
        <taxon>Nocardiaceae</taxon>
        <taxon>Williamsia</taxon>
    </lineage>
</organism>
<dbReference type="Gene3D" id="2.40.160.210">
    <property type="entry name" value="Acyl-CoA thioesterase, double hotdog domain"/>
    <property type="match status" value="1"/>
</dbReference>
<dbReference type="InterPro" id="IPR029069">
    <property type="entry name" value="HotDog_dom_sf"/>
</dbReference>
<evidence type="ECO:0000313" key="3">
    <source>
        <dbReference type="EMBL" id="PYE20934.1"/>
    </source>
</evidence>
<dbReference type="OrthoDB" id="1413770at2"/>
<gene>
    <name evidence="3" type="ORF">DFR67_101325</name>
</gene>
<dbReference type="Proteomes" id="UP000247591">
    <property type="component" value="Unassembled WGS sequence"/>
</dbReference>
<dbReference type="EMBL" id="QJSP01000001">
    <property type="protein sequence ID" value="PYE20934.1"/>
    <property type="molecule type" value="Genomic_DNA"/>
</dbReference>
<protein>
    <submittedName>
        <fullName evidence="3">Acyl-CoA thioesterase</fullName>
    </submittedName>
</protein>
<dbReference type="Pfam" id="PF20789">
    <property type="entry name" value="4HBT_3C"/>
    <property type="match status" value="1"/>
</dbReference>
<proteinExistence type="predicted"/>
<dbReference type="RefSeq" id="WP_110467645.1">
    <property type="nucleotide sequence ID" value="NZ_QJSP01000001.1"/>
</dbReference>
<sequence length="277" mass="29995">MSDERAYYLPLGRDGDHEHFTPTENTVSVWGDELQHGGPPIGLLTRALVRHEPDPTHEFSRITVDILGAIGLGENRVATTVLRPGRQICLVQAELSVRRDDGTFRPVARAQGWRLATDTTSAIEHYPAGSLAPGPQDLEGTIGFSGLGPLTGDWGTKGFVGTLEARMVPDDGGDGRRVWVRPLLPLVAGEQTTDIEKFFTVLDVANGVGSRLEFGKWSFMNTDTTVHLYRQPVGDWTGIDARMAVGPGGYGMTGAELFDESGAVARSAQTLLIRPFN</sequence>
<dbReference type="InterPro" id="IPR049450">
    <property type="entry name" value="ACOT8-like_C"/>
</dbReference>
<name>A0A318S835_WILLI</name>